<sequence>MAVAALGHTYTHNLRFRHIGATEALCAAATRAASATGGLLPEGRQRTNGRGPASAIPSLAAVPTPFTAAVAVGAEPPPYAARLCAGDLVTVLWACGRLQHTDKQLMAVAEERLLPAVPSLDPWALATLASSLAALDRHSNRLFAAICRGAAAHVGSGAMGPAPMVALVGALGRTEHYDAGLVDAVAGRLVAGGVRQLQAREVSRAVHRNHLTDYNLGTWVKVFMARMVLAALPPDLSLHVSDHDVSRSQAGPRPAFQHVIADPRTHAMPHGGHSAHTRLAHHNSAGRARVRTHSAVPCRVPSRPGAAARRF</sequence>
<protein>
    <submittedName>
        <fullName evidence="2">Uncharacterized protein</fullName>
    </submittedName>
</protein>
<feature type="region of interest" description="Disordered" evidence="1">
    <location>
        <begin position="269"/>
        <end position="311"/>
    </location>
</feature>
<organism evidence="2 3">
    <name type="scientific">Tetrabaena socialis</name>
    <dbReference type="NCBI Taxonomy" id="47790"/>
    <lineage>
        <taxon>Eukaryota</taxon>
        <taxon>Viridiplantae</taxon>
        <taxon>Chlorophyta</taxon>
        <taxon>core chlorophytes</taxon>
        <taxon>Chlorophyceae</taxon>
        <taxon>CS clade</taxon>
        <taxon>Chlamydomonadales</taxon>
        <taxon>Tetrabaenaceae</taxon>
        <taxon>Tetrabaena</taxon>
    </lineage>
</organism>
<dbReference type="EMBL" id="PGGS01000095">
    <property type="protein sequence ID" value="PNH09315.1"/>
    <property type="molecule type" value="Genomic_DNA"/>
</dbReference>
<reference evidence="2 3" key="1">
    <citation type="journal article" date="2017" name="Mol. Biol. Evol.">
        <title>The 4-celled Tetrabaena socialis nuclear genome reveals the essential components for genetic control of cell number at the origin of multicellularity in the volvocine lineage.</title>
        <authorList>
            <person name="Featherston J."/>
            <person name="Arakaki Y."/>
            <person name="Hanschen E.R."/>
            <person name="Ferris P.J."/>
            <person name="Michod R.E."/>
            <person name="Olson B.J.S.C."/>
            <person name="Nozaki H."/>
            <person name="Durand P.M."/>
        </authorList>
    </citation>
    <scope>NUCLEOTIDE SEQUENCE [LARGE SCALE GENOMIC DNA]</scope>
    <source>
        <strain evidence="2 3">NIES-571</strain>
    </source>
</reference>
<dbReference type="Proteomes" id="UP000236333">
    <property type="component" value="Unassembled WGS sequence"/>
</dbReference>
<evidence type="ECO:0000313" key="2">
    <source>
        <dbReference type="EMBL" id="PNH09315.1"/>
    </source>
</evidence>
<evidence type="ECO:0000313" key="3">
    <source>
        <dbReference type="Proteomes" id="UP000236333"/>
    </source>
</evidence>
<gene>
    <name evidence="2" type="ORF">TSOC_004064</name>
</gene>
<keyword evidence="3" id="KW-1185">Reference proteome</keyword>
<name>A0A2J8A9Z0_9CHLO</name>
<proteinExistence type="predicted"/>
<dbReference type="OrthoDB" id="550549at2759"/>
<evidence type="ECO:0000256" key="1">
    <source>
        <dbReference type="SAM" id="MobiDB-lite"/>
    </source>
</evidence>
<accession>A0A2J8A9Z0</accession>
<dbReference type="AlphaFoldDB" id="A0A2J8A9Z0"/>
<comment type="caution">
    <text evidence="2">The sequence shown here is derived from an EMBL/GenBank/DDBJ whole genome shotgun (WGS) entry which is preliminary data.</text>
</comment>